<comment type="similarity">
    <text evidence="1">Belongs to the plant acyltransferase family.</text>
</comment>
<dbReference type="PANTHER" id="PTHR31642:SF266">
    <property type="entry name" value="HXXXD-TYPE ACYL-TRANSFERASE FAMILY PROTEIN"/>
    <property type="match status" value="1"/>
</dbReference>
<dbReference type="AlphaFoldDB" id="A0AAE1XN44"/>
<accession>A0AAE1XN44</accession>
<dbReference type="InterPro" id="IPR023213">
    <property type="entry name" value="CAT-like_dom_sf"/>
</dbReference>
<evidence type="ECO:0000256" key="1">
    <source>
        <dbReference type="ARBA" id="ARBA00009861"/>
    </source>
</evidence>
<comment type="caution">
    <text evidence="2">The sequence shown here is derived from an EMBL/GenBank/DDBJ whole genome shotgun (WGS) entry which is preliminary data.</text>
</comment>
<dbReference type="EMBL" id="JACGWO010000011">
    <property type="protein sequence ID" value="KAK4414926.1"/>
    <property type="molecule type" value="Genomic_DNA"/>
</dbReference>
<reference evidence="2" key="1">
    <citation type="submission" date="2020-06" db="EMBL/GenBank/DDBJ databases">
        <authorList>
            <person name="Li T."/>
            <person name="Hu X."/>
            <person name="Zhang T."/>
            <person name="Song X."/>
            <person name="Zhang H."/>
            <person name="Dai N."/>
            <person name="Sheng W."/>
            <person name="Hou X."/>
            <person name="Wei L."/>
        </authorList>
    </citation>
    <scope>NUCLEOTIDE SEQUENCE</scope>
    <source>
        <strain evidence="2">3651</strain>
        <tissue evidence="2">Leaf</tissue>
    </source>
</reference>
<dbReference type="PANTHER" id="PTHR31642">
    <property type="entry name" value="TRICHOTHECENE 3-O-ACETYLTRANSFERASE"/>
    <property type="match status" value="1"/>
</dbReference>
<name>A0AAE1XN44_9LAMI</name>
<sequence length="456" mass="50819">MDSGGFPVEVRRSEVVAAVLPVQEHWLPMSNLDLLLPPLDFAIFFCYNKTTVAAKDQETLSPENAVAVLKKALAQALVSFYPFAGELVQNRHGEPEILCNNRGVDFTVAYADVELKDVDLYRPDVSVHGNLVPIKMHGVLSVQVTELKCGGLFIGCTFDHRVADAHSADMFLTAWAEIARAKPITRLPSFRRSLFNPRRPPRPHKSIDKLYAPLLSMPPPPSGNDDDHLTSRIYYVKSEEIDRLQSQASYNGTKRSKIESFSAFLWKSIAAAAGDDRSKAVKLGIVVDGRTRLSGKTTTLDCYFGNVLSIPYVEASVGELQTTSLTEVADMVHECVAMASTAEHFLALIDWVEVRRPKPAVVKVYCKDENDEAAVVVSSGQRFPVQELDFGWGRPDFGSYHFPWGGETGYVMPMPSATRNGDWIVYMHLMKKHLDLVETRAPHVFRPFNCNYLNLA</sequence>
<dbReference type="GO" id="GO:0016747">
    <property type="term" value="F:acyltransferase activity, transferring groups other than amino-acyl groups"/>
    <property type="evidence" value="ECO:0007669"/>
    <property type="project" value="TreeGrafter"/>
</dbReference>
<evidence type="ECO:0000313" key="2">
    <source>
        <dbReference type="EMBL" id="KAK4414926.1"/>
    </source>
</evidence>
<dbReference type="Proteomes" id="UP001293254">
    <property type="component" value="Unassembled WGS sequence"/>
</dbReference>
<dbReference type="Gene3D" id="3.30.559.10">
    <property type="entry name" value="Chloramphenicol acetyltransferase-like domain"/>
    <property type="match status" value="2"/>
</dbReference>
<evidence type="ECO:0000313" key="3">
    <source>
        <dbReference type="Proteomes" id="UP001293254"/>
    </source>
</evidence>
<proteinExistence type="inferred from homology"/>
<keyword evidence="3" id="KW-1185">Reference proteome</keyword>
<dbReference type="Pfam" id="PF02458">
    <property type="entry name" value="Transferase"/>
    <property type="match status" value="1"/>
</dbReference>
<reference evidence="2" key="2">
    <citation type="journal article" date="2024" name="Plant">
        <title>Genomic evolution and insights into agronomic trait innovations of Sesamum species.</title>
        <authorList>
            <person name="Miao H."/>
            <person name="Wang L."/>
            <person name="Qu L."/>
            <person name="Liu H."/>
            <person name="Sun Y."/>
            <person name="Le M."/>
            <person name="Wang Q."/>
            <person name="Wei S."/>
            <person name="Zheng Y."/>
            <person name="Lin W."/>
            <person name="Duan Y."/>
            <person name="Cao H."/>
            <person name="Xiong S."/>
            <person name="Wang X."/>
            <person name="Wei L."/>
            <person name="Li C."/>
            <person name="Ma Q."/>
            <person name="Ju M."/>
            <person name="Zhao R."/>
            <person name="Li G."/>
            <person name="Mu C."/>
            <person name="Tian Q."/>
            <person name="Mei H."/>
            <person name="Zhang T."/>
            <person name="Gao T."/>
            <person name="Zhang H."/>
        </authorList>
    </citation>
    <scope>NUCLEOTIDE SEQUENCE</scope>
    <source>
        <strain evidence="2">3651</strain>
    </source>
</reference>
<organism evidence="2 3">
    <name type="scientific">Sesamum alatum</name>
    <dbReference type="NCBI Taxonomy" id="300844"/>
    <lineage>
        <taxon>Eukaryota</taxon>
        <taxon>Viridiplantae</taxon>
        <taxon>Streptophyta</taxon>
        <taxon>Embryophyta</taxon>
        <taxon>Tracheophyta</taxon>
        <taxon>Spermatophyta</taxon>
        <taxon>Magnoliopsida</taxon>
        <taxon>eudicotyledons</taxon>
        <taxon>Gunneridae</taxon>
        <taxon>Pentapetalae</taxon>
        <taxon>asterids</taxon>
        <taxon>lamiids</taxon>
        <taxon>Lamiales</taxon>
        <taxon>Pedaliaceae</taxon>
        <taxon>Sesamum</taxon>
    </lineage>
</organism>
<protein>
    <submittedName>
        <fullName evidence="2">Hydroxycinnamoyltransferase 1</fullName>
    </submittedName>
</protein>
<gene>
    <name evidence="2" type="ORF">Salat_2599600</name>
</gene>
<dbReference type="InterPro" id="IPR050317">
    <property type="entry name" value="Plant_Fungal_Acyltransferase"/>
</dbReference>